<comment type="subcellular location">
    <subcellularLocation>
        <location evidence="1">Nucleus</location>
    </subcellularLocation>
</comment>
<gene>
    <name evidence="14" type="primary">GLI3_2</name>
    <name evidence="14" type="ORF">AVEN_217801_1</name>
</gene>
<evidence type="ECO:0000256" key="8">
    <source>
        <dbReference type="ARBA" id="ARBA00023125"/>
    </source>
</evidence>
<evidence type="ECO:0000256" key="6">
    <source>
        <dbReference type="ARBA" id="ARBA00022833"/>
    </source>
</evidence>
<feature type="region of interest" description="Disordered" evidence="12">
    <location>
        <begin position="1593"/>
        <end position="1626"/>
    </location>
</feature>
<feature type="domain" description="C2H2-type" evidence="13">
    <location>
        <begin position="419"/>
        <end position="449"/>
    </location>
</feature>
<evidence type="ECO:0000256" key="1">
    <source>
        <dbReference type="ARBA" id="ARBA00004123"/>
    </source>
</evidence>
<organism evidence="14 15">
    <name type="scientific">Araneus ventricosus</name>
    <name type="common">Orbweaver spider</name>
    <name type="synonym">Epeira ventricosa</name>
    <dbReference type="NCBI Taxonomy" id="182803"/>
    <lineage>
        <taxon>Eukaryota</taxon>
        <taxon>Metazoa</taxon>
        <taxon>Ecdysozoa</taxon>
        <taxon>Arthropoda</taxon>
        <taxon>Chelicerata</taxon>
        <taxon>Arachnida</taxon>
        <taxon>Araneae</taxon>
        <taxon>Araneomorphae</taxon>
        <taxon>Entelegynae</taxon>
        <taxon>Araneoidea</taxon>
        <taxon>Araneidae</taxon>
        <taxon>Araneus</taxon>
    </lineage>
</organism>
<evidence type="ECO:0000256" key="5">
    <source>
        <dbReference type="ARBA" id="ARBA00022771"/>
    </source>
</evidence>
<dbReference type="Proteomes" id="UP000499080">
    <property type="component" value="Unassembled WGS sequence"/>
</dbReference>
<dbReference type="SMART" id="SM00355">
    <property type="entry name" value="ZnF_C2H2"/>
    <property type="match status" value="5"/>
</dbReference>
<accession>A0A4Y2HFE2</accession>
<feature type="region of interest" description="Disordered" evidence="12">
    <location>
        <begin position="1052"/>
        <end position="1158"/>
    </location>
</feature>
<dbReference type="InterPro" id="IPR056436">
    <property type="entry name" value="Znf-C2H2_ZIC1-5/GLI1-3-like"/>
</dbReference>
<dbReference type="PROSITE" id="PS00028">
    <property type="entry name" value="ZINC_FINGER_C2H2_1"/>
    <property type="match status" value="4"/>
</dbReference>
<keyword evidence="10" id="KW-0539">Nucleus</keyword>
<dbReference type="OrthoDB" id="3214149at2759"/>
<feature type="domain" description="C2H2-type" evidence="13">
    <location>
        <begin position="361"/>
        <end position="388"/>
    </location>
</feature>
<dbReference type="FunFam" id="3.30.160.60:FF:000048">
    <property type="entry name" value="GLI family zinc finger 3"/>
    <property type="match status" value="1"/>
</dbReference>
<dbReference type="Pfam" id="PF00096">
    <property type="entry name" value="zf-C2H2"/>
    <property type="match status" value="1"/>
</dbReference>
<feature type="region of interest" description="Disordered" evidence="12">
    <location>
        <begin position="1219"/>
        <end position="1313"/>
    </location>
</feature>
<dbReference type="SUPFAM" id="SSF57667">
    <property type="entry name" value="beta-beta-alpha zinc fingers"/>
    <property type="match status" value="3"/>
</dbReference>
<evidence type="ECO:0000313" key="14">
    <source>
        <dbReference type="EMBL" id="GBM64001.1"/>
    </source>
</evidence>
<dbReference type="GO" id="GO:0000978">
    <property type="term" value="F:RNA polymerase II cis-regulatory region sequence-specific DNA binding"/>
    <property type="evidence" value="ECO:0007669"/>
    <property type="project" value="TreeGrafter"/>
</dbReference>
<feature type="compositionally biased region" description="Polar residues" evidence="12">
    <location>
        <begin position="1052"/>
        <end position="1136"/>
    </location>
</feature>
<evidence type="ECO:0000256" key="12">
    <source>
        <dbReference type="SAM" id="MobiDB-lite"/>
    </source>
</evidence>
<feature type="compositionally biased region" description="Low complexity" evidence="12">
    <location>
        <begin position="1611"/>
        <end position="1620"/>
    </location>
</feature>
<keyword evidence="15" id="KW-1185">Reference proteome</keyword>
<feature type="domain" description="C2H2-type" evidence="13">
    <location>
        <begin position="389"/>
        <end position="418"/>
    </location>
</feature>
<dbReference type="Gene3D" id="3.30.160.60">
    <property type="entry name" value="Classic Zinc Finger"/>
    <property type="match status" value="5"/>
</dbReference>
<dbReference type="PROSITE" id="PS50157">
    <property type="entry name" value="ZINC_FINGER_C2H2_2"/>
    <property type="match status" value="5"/>
</dbReference>
<dbReference type="GO" id="GO:0005634">
    <property type="term" value="C:nucleus"/>
    <property type="evidence" value="ECO:0007669"/>
    <property type="project" value="UniProtKB-SubCell"/>
</dbReference>
<feature type="compositionally biased region" description="Low complexity" evidence="12">
    <location>
        <begin position="689"/>
        <end position="718"/>
    </location>
</feature>
<sequence length="1650" mass="179020">MIANEPGLPFQYSSAFSAIHGPIPVDQHTHEGRYLFDPRFHHLHPGAAGFAAGNSNANLPDIMLAQRRASLGSNHMESAMHLPYRLGPYESFYGPLPPGPAPPVPQIGAMENRGLPLHTEYLHQMAALGQRCLIGDCHSSPHHHESLLTSDGSHLASPRPRHGRKRALSNSPYLPDSLDLAAVIRFSPNSLASYMNGSRSSSASGSYGHLSAGTLSPAMGVPQQPTHFHPYMRQVGPMMAASAFPHQQLLGGFSPAILTPSKLESVPDSSGGRETACNIVSSTVDGEDSQSKVKKEFMNKNFLQEEEKEAGADIKDEPDFIETNCHWFDCSKEFSTQEELVKHIGDDHIHSNRKQFICRWKDCSREEKPFKAQYMLVVHMRRHTGEKPHKCTFEGCAKAYSRLENLKTHLRSHTGEKPYTCEFPGCTKAFSNASDRAKHQNRTHSNAKPYACKAPDCNKRYTDPSSLRKHVKNVHGPEFYANKKHKGGENKDGNKDGPGDDNSGSPNSMQGSPNSENSNLTNPGSMSSASIKSEDSPTGHTEESVDEGGPPISDNSITTTSRHVEIDSMFDVAEIHEEDLEENIALASCAIGDGKGEGASRNSRSRFKSRIQARLKNASAWFPNFLPRRGNGNNRRPVETVIPVPNPQAVPNGGSIADNVKIQENCQNTGSAPQTCTTGGADPPKSGRRNSGSGSTVSSFYSSMQSEASSQQLSSTSSNTGGIACNAGSIKVTGSYDPISVGSSRRSSESGEPLPNGFVSHLHHVHTRALTSQHLSNTGNLIVLPQNELLASDSEGLPPHGCRTMQQQNCGQAANPGSMNSSRPVSSAIGARGLHPNQNVVLEELEEGKPIEQNKNVILPDDMVNYLNEVAEQGQRPASSLSEALTSVSRYVPPPPKVPVNNQCGSPQKVPCGNHIPQNQVNPPNPSQNWSGCNSCCQNSRNPSWGPDHCSHNHNHSHGAVSNPPSCYTNIGNQPHQHPVQNYPTGVNTNLHTHTSCSNVPVAANVNKVPYNQNTVPYQANVPQTNSNNLIPVNSNRSNNCFLQNEYGPTADNMSSHSSCVESQQFSSTPSNFQGSSVSQYPSNNSATSMSAHNSYVGSNPQPYGNENQPAPYPSQTGMQTQGYGPQMNPQHTHNAAASYPPDNMANINSSQNRHLPQNVPYNPQMQINSSFCSGVSGNSNLHVIQNQSAPSIPVNVPQNNCYNSANWCNNTPYNMNQNQSYNGNQSQPFNPTQNSTYGTNQNQSYNMNRNQIYNSNQSQTYNPSQNQTFGSNHSQCYTPSQNPAFSSNTNQSYPVQNSFNSQNTMYNSAQNSNYSIAPTPSYNANQTPFNTNQNASYTANQNYPYNSGHNANAYSQESNHPMPQSQNMVPYSNQVTNPVPQACNANGMPHQQCNMHKAGMNGPCGNPCSYSNQYPVNTGHQLPTMPAQYPAVPPSQCGNGDMLLPANNVQNPSGHIDQSQLPPLLHNGNGNHCCNRNMGSSLKAQCSASSVSEYDDKESSVSLAVPPASQNCSTTDLKEIQCQNVSQSSLSGEAYQRTLKYVQQCQEILNKQQPIANKAPVNKQQPANVCMKSTLNKQQSSLACNKIALNKQQPSPGCNRVSSSTDRHSPSASGHSPSPLTQTSNMVINDLNSGLHSLIEETRVFHMMH</sequence>
<evidence type="ECO:0000313" key="15">
    <source>
        <dbReference type="Proteomes" id="UP000499080"/>
    </source>
</evidence>
<feature type="compositionally biased region" description="Polar residues" evidence="12">
    <location>
        <begin position="1593"/>
        <end position="1605"/>
    </location>
</feature>
<evidence type="ECO:0000259" key="13">
    <source>
        <dbReference type="PROSITE" id="PS50157"/>
    </source>
</evidence>
<dbReference type="InterPro" id="IPR043359">
    <property type="entry name" value="GLI-like"/>
</dbReference>
<feature type="region of interest" description="Disordered" evidence="12">
    <location>
        <begin position="463"/>
        <end position="558"/>
    </location>
</feature>
<dbReference type="FunFam" id="3.30.160.60:FF:000068">
    <property type="entry name" value="GLI family zinc finger 3"/>
    <property type="match status" value="1"/>
</dbReference>
<evidence type="ECO:0000256" key="9">
    <source>
        <dbReference type="ARBA" id="ARBA00023163"/>
    </source>
</evidence>
<feature type="compositionally biased region" description="Polar residues" evidence="12">
    <location>
        <begin position="1146"/>
        <end position="1158"/>
    </location>
</feature>
<evidence type="ECO:0000256" key="4">
    <source>
        <dbReference type="ARBA" id="ARBA00022737"/>
    </source>
</evidence>
<dbReference type="InterPro" id="IPR013087">
    <property type="entry name" value="Znf_C2H2_type"/>
</dbReference>
<protein>
    <submittedName>
        <fullName evidence="14">Transcriptional activator GLI3</fullName>
    </submittedName>
</protein>
<dbReference type="FunFam" id="3.30.160.60:FF:000036">
    <property type="entry name" value="GLI family zinc finger 3"/>
    <property type="match status" value="1"/>
</dbReference>
<dbReference type="EMBL" id="BGPR01001901">
    <property type="protein sequence ID" value="GBM64001.1"/>
    <property type="molecule type" value="Genomic_DNA"/>
</dbReference>
<comment type="similarity">
    <text evidence="2">Belongs to the GLI C2H2-type zinc-finger protein family.</text>
</comment>
<evidence type="ECO:0000256" key="11">
    <source>
        <dbReference type="PROSITE-ProRule" id="PRU00042"/>
    </source>
</evidence>
<dbReference type="FunFam" id="3.30.160.60:FF:000019">
    <property type="entry name" value="GLI family zinc finger 3"/>
    <property type="match status" value="1"/>
</dbReference>
<feature type="domain" description="C2H2-type" evidence="13">
    <location>
        <begin position="450"/>
        <end position="480"/>
    </location>
</feature>
<keyword evidence="3" id="KW-0479">Metal-binding</keyword>
<dbReference type="PANTHER" id="PTHR45718:SF4">
    <property type="entry name" value="TRANSCRIPTIONAL ACTIVATOR CUBITUS INTERRUPTUS"/>
    <property type="match status" value="1"/>
</dbReference>
<comment type="caution">
    <text evidence="14">The sequence shown here is derived from an EMBL/GenBank/DDBJ whole genome shotgun (WGS) entry which is preliminary data.</text>
</comment>
<evidence type="ECO:0000256" key="10">
    <source>
        <dbReference type="ARBA" id="ARBA00023242"/>
    </source>
</evidence>
<dbReference type="GO" id="GO:0140297">
    <property type="term" value="F:DNA-binding transcription factor binding"/>
    <property type="evidence" value="ECO:0007669"/>
    <property type="project" value="UniProtKB-ARBA"/>
</dbReference>
<feature type="compositionally biased region" description="Polar residues" evidence="12">
    <location>
        <begin position="509"/>
        <end position="531"/>
    </location>
</feature>
<keyword evidence="7" id="KW-0805">Transcription regulation</keyword>
<evidence type="ECO:0000256" key="2">
    <source>
        <dbReference type="ARBA" id="ARBA00010831"/>
    </source>
</evidence>
<keyword evidence="8" id="KW-0238">DNA-binding</keyword>
<feature type="compositionally biased region" description="Low complexity" evidence="12">
    <location>
        <begin position="1219"/>
        <end position="1228"/>
    </location>
</feature>
<name>A0A4Y2HFE2_ARAVE</name>
<dbReference type="FunFam" id="3.30.160.60:FF:000031">
    <property type="entry name" value="GLI family zinc finger 3"/>
    <property type="match status" value="1"/>
</dbReference>
<feature type="region of interest" description="Disordered" evidence="12">
    <location>
        <begin position="143"/>
        <end position="170"/>
    </location>
</feature>
<feature type="compositionally biased region" description="Polar residues" evidence="12">
    <location>
        <begin position="804"/>
        <end position="825"/>
    </location>
</feature>
<dbReference type="GO" id="GO:0000122">
    <property type="term" value="P:negative regulation of transcription by RNA polymerase II"/>
    <property type="evidence" value="ECO:0007669"/>
    <property type="project" value="UniProtKB-ARBA"/>
</dbReference>
<dbReference type="GO" id="GO:0000981">
    <property type="term" value="F:DNA-binding transcription factor activity, RNA polymerase II-specific"/>
    <property type="evidence" value="ECO:0007669"/>
    <property type="project" value="TreeGrafter"/>
</dbReference>
<proteinExistence type="inferred from homology"/>
<dbReference type="PANTHER" id="PTHR45718">
    <property type="entry name" value="TRANSCRIPTIONAL ACTIVATOR CUBITUS INTERRUPTUS"/>
    <property type="match status" value="1"/>
</dbReference>
<feature type="compositionally biased region" description="Polar residues" evidence="12">
    <location>
        <begin position="667"/>
        <end position="678"/>
    </location>
</feature>
<feature type="compositionally biased region" description="Basic and acidic residues" evidence="12">
    <location>
        <begin position="487"/>
        <end position="498"/>
    </location>
</feature>
<feature type="region of interest" description="Disordered" evidence="12">
    <location>
        <begin position="667"/>
        <end position="720"/>
    </location>
</feature>
<feature type="region of interest" description="Disordered" evidence="12">
    <location>
        <begin position="794"/>
        <end position="834"/>
    </location>
</feature>
<dbReference type="InterPro" id="IPR036236">
    <property type="entry name" value="Znf_C2H2_sf"/>
</dbReference>
<dbReference type="GO" id="GO:0008270">
    <property type="term" value="F:zinc ion binding"/>
    <property type="evidence" value="ECO:0007669"/>
    <property type="project" value="UniProtKB-KW"/>
</dbReference>
<evidence type="ECO:0000256" key="3">
    <source>
        <dbReference type="ARBA" id="ARBA00022723"/>
    </source>
</evidence>
<feature type="compositionally biased region" description="Basic and acidic residues" evidence="12">
    <location>
        <begin position="532"/>
        <end position="543"/>
    </location>
</feature>
<reference evidence="14 15" key="1">
    <citation type="journal article" date="2019" name="Sci. Rep.">
        <title>Orb-weaving spider Araneus ventricosus genome elucidates the spidroin gene catalogue.</title>
        <authorList>
            <person name="Kono N."/>
            <person name="Nakamura H."/>
            <person name="Ohtoshi R."/>
            <person name="Moran D.A.P."/>
            <person name="Shinohara A."/>
            <person name="Yoshida Y."/>
            <person name="Fujiwara M."/>
            <person name="Mori M."/>
            <person name="Tomita M."/>
            <person name="Arakawa K."/>
        </authorList>
    </citation>
    <scope>NUCLEOTIDE SEQUENCE [LARGE SCALE GENOMIC DNA]</scope>
</reference>
<keyword evidence="9" id="KW-0804">Transcription</keyword>
<keyword evidence="5 11" id="KW-0863">Zinc-finger</keyword>
<feature type="compositionally biased region" description="Polar residues" evidence="12">
    <location>
        <begin position="1229"/>
        <end position="1313"/>
    </location>
</feature>
<dbReference type="Pfam" id="PF23561">
    <property type="entry name" value="zf-C2H2_15"/>
    <property type="match status" value="1"/>
</dbReference>
<keyword evidence="6" id="KW-0862">Zinc</keyword>
<evidence type="ECO:0000256" key="7">
    <source>
        <dbReference type="ARBA" id="ARBA00023015"/>
    </source>
</evidence>
<keyword evidence="4" id="KW-0677">Repeat</keyword>
<feature type="domain" description="C2H2-type" evidence="13">
    <location>
        <begin position="323"/>
        <end position="355"/>
    </location>
</feature>